<keyword evidence="1" id="KW-0472">Membrane</keyword>
<sequence>MKRVLWVLAFIVGGYFIIRALVEPFIIDYSDPSSYAADWGGPSLFGVLFVHMGPGILAAVLLVLMVRKTGNRSVQETVDGALDD</sequence>
<protein>
    <submittedName>
        <fullName evidence="2">Uncharacterized protein</fullName>
    </submittedName>
</protein>
<keyword evidence="1" id="KW-1133">Transmembrane helix</keyword>
<keyword evidence="1" id="KW-0812">Transmembrane</keyword>
<dbReference type="Proteomes" id="UP000305792">
    <property type="component" value="Unassembled WGS sequence"/>
</dbReference>
<proteinExistence type="predicted"/>
<reference evidence="2 3" key="1">
    <citation type="journal article" date="2018" name="Int. J. Syst. Evol. Microbiol.">
        <title>Glycomyces paridis sp. nov., isolated from the medicinal plant Paris polyphylla.</title>
        <authorList>
            <person name="Fang X.M."/>
            <person name="Bai J.L."/>
            <person name="Su J."/>
            <person name="Zhao L.L."/>
            <person name="Liu H.Y."/>
            <person name="Ma B.P."/>
            <person name="Zhang Y.Q."/>
            <person name="Yu L.Y."/>
        </authorList>
    </citation>
    <scope>NUCLEOTIDE SEQUENCE [LARGE SCALE GENOMIC DNA]</scope>
    <source>
        <strain evidence="2 3">CPCC 204357</strain>
    </source>
</reference>
<evidence type="ECO:0000313" key="3">
    <source>
        <dbReference type="Proteomes" id="UP000305792"/>
    </source>
</evidence>
<accession>A0A4V4HQ18</accession>
<dbReference type="RefSeq" id="WP_136527920.1">
    <property type="nucleotide sequence ID" value="NZ_STGX01000001.1"/>
</dbReference>
<dbReference type="EMBL" id="STGX01000001">
    <property type="protein sequence ID" value="THV32146.1"/>
    <property type="molecule type" value="Genomic_DNA"/>
</dbReference>
<dbReference type="AlphaFoldDB" id="A0A4V4HQ18"/>
<feature type="transmembrane region" description="Helical" evidence="1">
    <location>
        <begin position="44"/>
        <end position="66"/>
    </location>
</feature>
<keyword evidence="3" id="KW-1185">Reference proteome</keyword>
<dbReference type="OrthoDB" id="3700965at2"/>
<evidence type="ECO:0000256" key="1">
    <source>
        <dbReference type="SAM" id="Phobius"/>
    </source>
</evidence>
<name>A0A4V4HQ18_9ACTN</name>
<organism evidence="2 3">
    <name type="scientific">Glycomyces paridis</name>
    <dbReference type="NCBI Taxonomy" id="2126555"/>
    <lineage>
        <taxon>Bacteria</taxon>
        <taxon>Bacillati</taxon>
        <taxon>Actinomycetota</taxon>
        <taxon>Actinomycetes</taxon>
        <taxon>Glycomycetales</taxon>
        <taxon>Glycomycetaceae</taxon>
        <taxon>Glycomyces</taxon>
    </lineage>
</organism>
<gene>
    <name evidence="2" type="ORF">E9998_01485</name>
</gene>
<evidence type="ECO:0000313" key="2">
    <source>
        <dbReference type="EMBL" id="THV32146.1"/>
    </source>
</evidence>
<comment type="caution">
    <text evidence="2">The sequence shown here is derived from an EMBL/GenBank/DDBJ whole genome shotgun (WGS) entry which is preliminary data.</text>
</comment>